<gene>
    <name evidence="3" type="ORF">GCM10011390_49260</name>
</gene>
<dbReference type="AlphaFoldDB" id="A0A917A304"/>
<evidence type="ECO:0000313" key="4">
    <source>
        <dbReference type="Proteomes" id="UP000644699"/>
    </source>
</evidence>
<dbReference type="SUPFAM" id="SSF52540">
    <property type="entry name" value="P-loop containing nucleoside triphosphate hydrolases"/>
    <property type="match status" value="1"/>
</dbReference>
<dbReference type="RefSeq" id="WP_188913307.1">
    <property type="nucleotide sequence ID" value="NZ_BMIQ01000013.1"/>
</dbReference>
<name>A0A917A304_9HYPH</name>
<feature type="compositionally biased region" description="Low complexity" evidence="1">
    <location>
        <begin position="524"/>
        <end position="533"/>
    </location>
</feature>
<accession>A0A917A304</accession>
<evidence type="ECO:0000256" key="1">
    <source>
        <dbReference type="SAM" id="MobiDB-lite"/>
    </source>
</evidence>
<dbReference type="InterPro" id="IPR033186">
    <property type="entry name" value="HerA_C"/>
</dbReference>
<dbReference type="Pfam" id="PF05872">
    <property type="entry name" value="HerA_C"/>
    <property type="match status" value="1"/>
</dbReference>
<dbReference type="InterPro" id="IPR051162">
    <property type="entry name" value="T4SS_component"/>
</dbReference>
<evidence type="ECO:0000313" key="3">
    <source>
        <dbReference type="EMBL" id="GGE24016.1"/>
    </source>
</evidence>
<reference evidence="3" key="2">
    <citation type="submission" date="2020-09" db="EMBL/GenBank/DDBJ databases">
        <authorList>
            <person name="Sun Q."/>
            <person name="Zhou Y."/>
        </authorList>
    </citation>
    <scope>NUCLEOTIDE SEQUENCE</scope>
    <source>
        <strain evidence="3">CGMCC 1.15367</strain>
    </source>
</reference>
<dbReference type="EMBL" id="BMIQ01000013">
    <property type="protein sequence ID" value="GGE24016.1"/>
    <property type="molecule type" value="Genomic_DNA"/>
</dbReference>
<dbReference type="Gene3D" id="3.40.50.300">
    <property type="entry name" value="P-loop containing nucleotide triphosphate hydrolases"/>
    <property type="match status" value="2"/>
</dbReference>
<evidence type="ECO:0000259" key="2">
    <source>
        <dbReference type="Pfam" id="PF05872"/>
    </source>
</evidence>
<dbReference type="Proteomes" id="UP000644699">
    <property type="component" value="Unassembled WGS sequence"/>
</dbReference>
<feature type="domain" description="Helicase HerA-like C-terminal" evidence="2">
    <location>
        <begin position="21"/>
        <end position="469"/>
    </location>
</feature>
<dbReference type="PANTHER" id="PTHR30121">
    <property type="entry name" value="UNCHARACTERIZED PROTEIN YJGR-RELATED"/>
    <property type="match status" value="1"/>
</dbReference>
<dbReference type="InterPro" id="IPR027417">
    <property type="entry name" value="P-loop_NTPase"/>
</dbReference>
<sequence length="571" mass="61748">MLQEGKVFIGAAVDGANKPLEGEYLDLKLANRHGLVTGATGTGKTVTLQVLAEGLSEAGVPVFCADIKGDLSGIAKRGEPKPFLTERAAAIGLDPYYNDSYPVIFWDIFGEKGHPVRATIAEMGPLLLSRLMNLSEAQEGVLNIVFKLADDEGLLLLDLKDLQAMLTHVADHADEISRDYGNIAKQTVGAIQRALLVLEQQGAKNFFGEPALKITDLLRTDRDGRGMVNVLAADRLMMSPRLYATFLLWLLSELFEELPEVGDLDKPKLVFFFDEAHLLFDDAPKILTDRVEQVVKLIRSKGVGVYFVTQNPLDLPEAVLAQLGNRVQHALRAYTPREQKAVRTAAETFRPNPAFDTMEAITALGVGEALVSVLGKGGVPTMVQKTLIRPPAAQIGAITPAERESIIAGSPVAGDYDNAIDPESAYEKLSGRAAADAKREAEAREAEAAARSQETARRAERARARAEAEEEAAPAAPRPSGPWGEETVRRTRTGFQIPDFGLGGGGRDDTEDEEAREARRPSRRAQASRPSSGYQRQTIAETVLKQVGRTAASTITSAVLRGILGGLKRGR</sequence>
<comment type="caution">
    <text evidence="3">The sequence shown here is derived from an EMBL/GenBank/DDBJ whole genome shotgun (WGS) entry which is preliminary data.</text>
</comment>
<dbReference type="PANTHER" id="PTHR30121:SF6">
    <property type="entry name" value="SLR6007 PROTEIN"/>
    <property type="match status" value="1"/>
</dbReference>
<reference evidence="3" key="1">
    <citation type="journal article" date="2014" name="Int. J. Syst. Evol. Microbiol.">
        <title>Complete genome sequence of Corynebacterium casei LMG S-19264T (=DSM 44701T), isolated from a smear-ripened cheese.</title>
        <authorList>
            <consortium name="US DOE Joint Genome Institute (JGI-PGF)"/>
            <person name="Walter F."/>
            <person name="Albersmeier A."/>
            <person name="Kalinowski J."/>
            <person name="Ruckert C."/>
        </authorList>
    </citation>
    <scope>NUCLEOTIDE SEQUENCE</scope>
    <source>
        <strain evidence="3">CGMCC 1.15367</strain>
    </source>
</reference>
<organism evidence="3 4">
    <name type="scientific">Aureimonas endophytica</name>
    <dbReference type="NCBI Taxonomy" id="2027858"/>
    <lineage>
        <taxon>Bacteria</taxon>
        <taxon>Pseudomonadati</taxon>
        <taxon>Pseudomonadota</taxon>
        <taxon>Alphaproteobacteria</taxon>
        <taxon>Hyphomicrobiales</taxon>
        <taxon>Aurantimonadaceae</taxon>
        <taxon>Aureimonas</taxon>
    </lineage>
</organism>
<feature type="compositionally biased region" description="Basic and acidic residues" evidence="1">
    <location>
        <begin position="437"/>
        <end position="467"/>
    </location>
</feature>
<protein>
    <recommendedName>
        <fullName evidence="2">Helicase HerA-like C-terminal domain-containing protein</fullName>
    </recommendedName>
</protein>
<proteinExistence type="predicted"/>
<keyword evidence="4" id="KW-1185">Reference proteome</keyword>
<feature type="region of interest" description="Disordered" evidence="1">
    <location>
        <begin position="437"/>
        <end position="537"/>
    </location>
</feature>